<dbReference type="RefSeq" id="WP_148909924.1">
    <property type="nucleotide sequence ID" value="NZ_VNHX01000025.1"/>
</dbReference>
<dbReference type="EMBL" id="VNHX01000025">
    <property type="protein sequence ID" value="TYP90145.1"/>
    <property type="molecule type" value="Genomic_DNA"/>
</dbReference>
<name>A0A5S5D322_9SPHI</name>
<dbReference type="Proteomes" id="UP000325105">
    <property type="component" value="Unassembled WGS sequence"/>
</dbReference>
<dbReference type="AlphaFoldDB" id="A0A5S5D322"/>
<dbReference type="OrthoDB" id="698207at2"/>
<sequence length="314" mass="35070">MKKSHYLLLACGLLSSCKSDDITDISSDRISSIERISTVGYGVPPLIERHAFVYDERGLLKKVDERVFYYGVNDKAEYSRVFLTSFQPNGNSVYVERLSYRWDAQGRLIDINLDSLYKKTPAIPGGISTDGPESLIRNIVLASYKYNGTDRKPSAIFYRPITHSGSNIIIIGDEEKVEYTYEGGNVSSSVRTGKINSSGHPVRMTTVNTYLPNKHHFAEIYNKLGFHPYNFAEVVPQNCVNTSERKVDGFNSDGFTPPKGGDINFVDISGDVISFPFVFTGKATYSYHFNDMGLPIEITEGGDGVTQRTVITYK</sequence>
<accession>A0A5S5D322</accession>
<gene>
    <name evidence="1" type="ORF">BC792_12521</name>
</gene>
<evidence type="ECO:0000313" key="2">
    <source>
        <dbReference type="Proteomes" id="UP000325105"/>
    </source>
</evidence>
<dbReference type="PROSITE" id="PS51257">
    <property type="entry name" value="PROKAR_LIPOPROTEIN"/>
    <property type="match status" value="1"/>
</dbReference>
<evidence type="ECO:0000313" key="1">
    <source>
        <dbReference type="EMBL" id="TYP90145.1"/>
    </source>
</evidence>
<comment type="caution">
    <text evidence="1">The sequence shown here is derived from an EMBL/GenBank/DDBJ whole genome shotgun (WGS) entry which is preliminary data.</text>
</comment>
<organism evidence="1 2">
    <name type="scientific">Sphingobacterium allocomposti</name>
    <dbReference type="NCBI Taxonomy" id="415956"/>
    <lineage>
        <taxon>Bacteria</taxon>
        <taxon>Pseudomonadati</taxon>
        <taxon>Bacteroidota</taxon>
        <taxon>Sphingobacteriia</taxon>
        <taxon>Sphingobacteriales</taxon>
        <taxon>Sphingobacteriaceae</taxon>
        <taxon>Sphingobacterium</taxon>
    </lineage>
</organism>
<reference evidence="1 2" key="1">
    <citation type="submission" date="2019-07" db="EMBL/GenBank/DDBJ databases">
        <title>Genomic Encyclopedia of Archaeal and Bacterial Type Strains, Phase II (KMG-II): from individual species to whole genera.</title>
        <authorList>
            <person name="Goeker M."/>
        </authorList>
    </citation>
    <scope>NUCLEOTIDE SEQUENCE [LARGE SCALE GENOMIC DNA]</scope>
    <source>
        <strain evidence="1 2">DSM 18850</strain>
    </source>
</reference>
<protein>
    <submittedName>
        <fullName evidence="1">Uncharacterized protein</fullName>
    </submittedName>
</protein>
<proteinExistence type="predicted"/>
<keyword evidence="2" id="KW-1185">Reference proteome</keyword>